<accession>A0A0F4Z060</accession>
<sequence length="151" mass="17249">MDLWMHWTRSSSQEVTRHILPESEYLRRALILHSSSASSQVNYSVEVFRIFPRVKADQGLTNYSVCSFQEVFEKKSNHAPHTPPFLLLSHLVMHSASYPPYRLYSILESLSVLPHRDSHAKCNAARRKVWSKSGSNSVQLTGLDWPPPCAV</sequence>
<dbReference type="EMBL" id="LASV01000101">
    <property type="protein sequence ID" value="KKA23481.1"/>
    <property type="molecule type" value="Genomic_DNA"/>
</dbReference>
<reference evidence="1 2" key="1">
    <citation type="submission" date="2015-04" db="EMBL/GenBank/DDBJ databases">
        <authorList>
            <person name="Heijne W.H."/>
            <person name="Fedorova N.D."/>
            <person name="Nierman W.C."/>
            <person name="Vollebregt A.W."/>
            <person name="Zhao Z."/>
            <person name="Wu L."/>
            <person name="Kumar M."/>
            <person name="Stam H."/>
            <person name="van den Berg M.A."/>
            <person name="Pel H.J."/>
        </authorList>
    </citation>
    <scope>NUCLEOTIDE SEQUENCE [LARGE SCALE GENOMIC DNA]</scope>
    <source>
        <strain evidence="1 2">CBS 393.64</strain>
    </source>
</reference>
<dbReference type="AlphaFoldDB" id="A0A0F4Z060"/>
<protein>
    <submittedName>
        <fullName evidence="1">Uncharacterized protein</fullName>
    </submittedName>
</protein>
<comment type="caution">
    <text evidence="1">The sequence shown here is derived from an EMBL/GenBank/DDBJ whole genome shotgun (WGS) entry which is preliminary data.</text>
</comment>
<keyword evidence="2" id="KW-1185">Reference proteome</keyword>
<dbReference type="GeneID" id="25314898"/>
<dbReference type="Proteomes" id="UP000053958">
    <property type="component" value="Unassembled WGS sequence"/>
</dbReference>
<proteinExistence type="predicted"/>
<evidence type="ECO:0000313" key="2">
    <source>
        <dbReference type="Proteomes" id="UP000053958"/>
    </source>
</evidence>
<gene>
    <name evidence="1" type="ORF">T310_2547</name>
</gene>
<organism evidence="1 2">
    <name type="scientific">Rasamsonia emersonii (strain ATCC 16479 / CBS 393.64 / IMI 116815)</name>
    <dbReference type="NCBI Taxonomy" id="1408163"/>
    <lineage>
        <taxon>Eukaryota</taxon>
        <taxon>Fungi</taxon>
        <taxon>Dikarya</taxon>
        <taxon>Ascomycota</taxon>
        <taxon>Pezizomycotina</taxon>
        <taxon>Eurotiomycetes</taxon>
        <taxon>Eurotiomycetidae</taxon>
        <taxon>Eurotiales</taxon>
        <taxon>Trichocomaceae</taxon>
        <taxon>Rasamsonia</taxon>
    </lineage>
</organism>
<name>A0A0F4Z060_RASE3</name>
<dbReference type="RefSeq" id="XP_013330093.1">
    <property type="nucleotide sequence ID" value="XM_013474639.1"/>
</dbReference>
<evidence type="ECO:0000313" key="1">
    <source>
        <dbReference type="EMBL" id="KKA23481.1"/>
    </source>
</evidence>